<organism evidence="2 3">
    <name type="scientific">Tritrichomonas foetus</name>
    <dbReference type="NCBI Taxonomy" id="1144522"/>
    <lineage>
        <taxon>Eukaryota</taxon>
        <taxon>Metamonada</taxon>
        <taxon>Parabasalia</taxon>
        <taxon>Tritrichomonadida</taxon>
        <taxon>Tritrichomonadidae</taxon>
        <taxon>Tritrichomonas</taxon>
    </lineage>
</organism>
<evidence type="ECO:0000256" key="1">
    <source>
        <dbReference type="SAM" id="Phobius"/>
    </source>
</evidence>
<keyword evidence="3" id="KW-1185">Reference proteome</keyword>
<sequence length="377" mass="44252">MSKIIIRRHIKNPGQFQIVSPLFIFWLLRIVASIIIEILFFQLFFHFFLKVKFFASFHETIPSHVLPQISYGLCVPFIKKESFSSRRDLTITFLVDQELHLALNLFSIRQSGCKASIVVITNQEMEFSTTAIKIMNCIEAKVVRSEFSPSFYFLMNDLKRTILIKNYLQLNIMLYDRVFYFDAFDVFFESDPFKFFNGDRLFFVQESTIKLKDQQCNKDWFLNAYDEETFESISDNLVVCSGTVAGTIKRMIQYYSVLLSLSSFRIHQLDQPQLNYIIYSGLLAKKKIPYTLFDHVGPIHTLNIGEKNYKYYFDDKRYLYVTNAAHQVAAVIHQTKNFPNILEGLYNRCNLTLYTRSCNCSDSKLDDEENAKIDTYE</sequence>
<keyword evidence="1" id="KW-0812">Transmembrane</keyword>
<keyword evidence="1" id="KW-1133">Transmembrane helix</keyword>
<reference evidence="2" key="1">
    <citation type="submission" date="2016-10" db="EMBL/GenBank/DDBJ databases">
        <authorList>
            <person name="Benchimol M."/>
            <person name="Almeida L.G."/>
            <person name="Vasconcelos A.T."/>
            <person name="Perreira-Neves A."/>
            <person name="Rosa I.A."/>
            <person name="Tasca T."/>
            <person name="Bogo M.R."/>
            <person name="de Souza W."/>
        </authorList>
    </citation>
    <scope>NUCLEOTIDE SEQUENCE [LARGE SCALE GENOMIC DNA]</scope>
    <source>
        <strain evidence="2">K</strain>
    </source>
</reference>
<dbReference type="Proteomes" id="UP000179807">
    <property type="component" value="Unassembled WGS sequence"/>
</dbReference>
<keyword evidence="1" id="KW-0472">Membrane</keyword>
<dbReference type="VEuPathDB" id="TrichDB:TRFO_42347"/>
<proteinExistence type="predicted"/>
<dbReference type="GeneID" id="94848967"/>
<dbReference type="EMBL" id="MLAK01000194">
    <property type="protein sequence ID" value="OHT15742.1"/>
    <property type="molecule type" value="Genomic_DNA"/>
</dbReference>
<comment type="caution">
    <text evidence="2">The sequence shown here is derived from an EMBL/GenBank/DDBJ whole genome shotgun (WGS) entry which is preliminary data.</text>
</comment>
<accession>A0A1J4L1A5</accession>
<evidence type="ECO:0000313" key="3">
    <source>
        <dbReference type="Proteomes" id="UP000179807"/>
    </source>
</evidence>
<feature type="transmembrane region" description="Helical" evidence="1">
    <location>
        <begin position="21"/>
        <end position="49"/>
    </location>
</feature>
<evidence type="ECO:0000313" key="2">
    <source>
        <dbReference type="EMBL" id="OHT15742.1"/>
    </source>
</evidence>
<name>A0A1J4L1A5_9EUKA</name>
<dbReference type="SUPFAM" id="SSF53448">
    <property type="entry name" value="Nucleotide-diphospho-sugar transferases"/>
    <property type="match status" value="1"/>
</dbReference>
<dbReference type="RefSeq" id="XP_068368878.1">
    <property type="nucleotide sequence ID" value="XM_068514263.1"/>
</dbReference>
<evidence type="ECO:0008006" key="4">
    <source>
        <dbReference type="Google" id="ProtNLM"/>
    </source>
</evidence>
<dbReference type="InterPro" id="IPR029044">
    <property type="entry name" value="Nucleotide-diphossugar_trans"/>
</dbReference>
<dbReference type="AlphaFoldDB" id="A0A1J4L1A5"/>
<protein>
    <recommendedName>
        <fullName evidence="4">Nucleotide-diphospho-sugar transferase domain-containing protein</fullName>
    </recommendedName>
</protein>
<gene>
    <name evidence="2" type="ORF">TRFO_42347</name>
</gene>